<feature type="non-terminal residue" evidence="1">
    <location>
        <position position="144"/>
    </location>
</feature>
<organism evidence="1 2">
    <name type="scientific">Owenia fusiformis</name>
    <name type="common">Polychaete worm</name>
    <dbReference type="NCBI Taxonomy" id="6347"/>
    <lineage>
        <taxon>Eukaryota</taxon>
        <taxon>Metazoa</taxon>
        <taxon>Spiralia</taxon>
        <taxon>Lophotrochozoa</taxon>
        <taxon>Annelida</taxon>
        <taxon>Polychaeta</taxon>
        <taxon>Sedentaria</taxon>
        <taxon>Canalipalpata</taxon>
        <taxon>Sabellida</taxon>
        <taxon>Oweniida</taxon>
        <taxon>Oweniidae</taxon>
        <taxon>Owenia</taxon>
    </lineage>
</organism>
<sequence length="144" mass="16233">LNNFAIYIGNEECMTYKGEINTPHEITCDEAKHGRSIMIKMMDDTPSQLALCYVEVHAKVHCTEQLISGNIYHVDDARLSASSTWDERHGVQRSRLNTPGNSTLVGAWSARINDLNQWIQVDLGEVMLVSGVITQGRPDYIQWV</sequence>
<dbReference type="EMBL" id="CAIIXF020000009">
    <property type="protein sequence ID" value="CAH1794009.1"/>
    <property type="molecule type" value="Genomic_DNA"/>
</dbReference>
<evidence type="ECO:0000313" key="1">
    <source>
        <dbReference type="EMBL" id="CAH1794009.1"/>
    </source>
</evidence>
<protein>
    <submittedName>
        <fullName evidence="1">Uncharacterized protein</fullName>
    </submittedName>
</protein>
<name>A0A8J1UQ25_OWEFU</name>
<dbReference type="OrthoDB" id="10028859at2759"/>
<reference evidence="1" key="1">
    <citation type="submission" date="2022-03" db="EMBL/GenBank/DDBJ databases">
        <authorList>
            <person name="Martin C."/>
        </authorList>
    </citation>
    <scope>NUCLEOTIDE SEQUENCE</scope>
</reference>
<dbReference type="SUPFAM" id="SSF49785">
    <property type="entry name" value="Galactose-binding domain-like"/>
    <property type="match status" value="1"/>
</dbReference>
<dbReference type="InterPro" id="IPR008979">
    <property type="entry name" value="Galactose-bd-like_sf"/>
</dbReference>
<gene>
    <name evidence="1" type="ORF">OFUS_LOCUS18781</name>
</gene>
<dbReference type="PANTHER" id="PTHR24543:SF325">
    <property type="entry name" value="F5_8 TYPE C DOMAIN-CONTAINING PROTEIN"/>
    <property type="match status" value="1"/>
</dbReference>
<accession>A0A8J1UQ25</accession>
<dbReference type="InterPro" id="IPR000421">
    <property type="entry name" value="FA58C"/>
</dbReference>
<dbReference type="Proteomes" id="UP000749559">
    <property type="component" value="Unassembled WGS sequence"/>
</dbReference>
<comment type="caution">
    <text evidence="1">The sequence shown here is derived from an EMBL/GenBank/DDBJ whole genome shotgun (WGS) entry which is preliminary data.</text>
</comment>
<dbReference type="Gene3D" id="2.60.120.260">
    <property type="entry name" value="Galactose-binding domain-like"/>
    <property type="match status" value="1"/>
</dbReference>
<dbReference type="PANTHER" id="PTHR24543">
    <property type="entry name" value="MULTICOPPER OXIDASE-RELATED"/>
    <property type="match status" value="1"/>
</dbReference>
<feature type="non-terminal residue" evidence="1">
    <location>
        <position position="1"/>
    </location>
</feature>
<dbReference type="PROSITE" id="PS01285">
    <property type="entry name" value="FA58C_1"/>
    <property type="match status" value="1"/>
</dbReference>
<keyword evidence="2" id="KW-1185">Reference proteome</keyword>
<dbReference type="Pfam" id="PF00754">
    <property type="entry name" value="F5_F8_type_C"/>
    <property type="match status" value="1"/>
</dbReference>
<evidence type="ECO:0000313" key="2">
    <source>
        <dbReference type="Proteomes" id="UP000749559"/>
    </source>
</evidence>
<proteinExistence type="predicted"/>
<dbReference type="AlphaFoldDB" id="A0A8J1UQ25"/>
<dbReference type="PROSITE" id="PS50022">
    <property type="entry name" value="FA58C_3"/>
    <property type="match status" value="1"/>
</dbReference>